<dbReference type="Proteomes" id="UP000251314">
    <property type="component" value="Unassembled WGS sequence"/>
</dbReference>
<feature type="signal peptide" evidence="1">
    <location>
        <begin position="1"/>
        <end position="20"/>
    </location>
</feature>
<evidence type="ECO:0000313" key="2">
    <source>
        <dbReference type="EMBL" id="KAG6959388.1"/>
    </source>
</evidence>
<organism evidence="3 4">
    <name type="scientific">Phytophthora cactorum</name>
    <dbReference type="NCBI Taxonomy" id="29920"/>
    <lineage>
        <taxon>Eukaryota</taxon>
        <taxon>Sar</taxon>
        <taxon>Stramenopiles</taxon>
        <taxon>Oomycota</taxon>
        <taxon>Peronosporomycetes</taxon>
        <taxon>Peronosporales</taxon>
        <taxon>Peronosporaceae</taxon>
        <taxon>Phytophthora</taxon>
    </lineage>
</organism>
<evidence type="ECO:0000313" key="4">
    <source>
        <dbReference type="Proteomes" id="UP000251314"/>
    </source>
</evidence>
<dbReference type="EMBL" id="MJFZ01000478">
    <property type="protein sequence ID" value="RAW28591.1"/>
    <property type="molecule type" value="Genomic_DNA"/>
</dbReference>
<keyword evidence="4" id="KW-1185">Reference proteome</keyword>
<dbReference type="Proteomes" id="UP000688947">
    <property type="component" value="Unassembled WGS sequence"/>
</dbReference>
<evidence type="ECO:0008006" key="5">
    <source>
        <dbReference type="Google" id="ProtNLM"/>
    </source>
</evidence>
<dbReference type="VEuPathDB" id="FungiDB:PC110_g15041"/>
<reference evidence="3 4" key="1">
    <citation type="submission" date="2018-01" db="EMBL/GenBank/DDBJ databases">
        <title>Draft genome of the strawberry crown rot pathogen Phytophthora cactorum.</title>
        <authorList>
            <person name="Armitage A.D."/>
            <person name="Lysoe E."/>
            <person name="Nellist C.F."/>
            <person name="Harrison R.J."/>
            <person name="Brurberg M.B."/>
        </authorList>
    </citation>
    <scope>NUCLEOTIDE SEQUENCE [LARGE SCALE GENOMIC DNA]</scope>
    <source>
        <strain evidence="3 4">10300</strain>
    </source>
</reference>
<gene>
    <name evidence="2" type="ORF">JG687_00008818</name>
    <name evidence="3" type="ORF">PC110_g15041</name>
</gene>
<dbReference type="EMBL" id="JAENGZ010000438">
    <property type="protein sequence ID" value="KAG6959388.1"/>
    <property type="molecule type" value="Genomic_DNA"/>
</dbReference>
<evidence type="ECO:0000313" key="3">
    <source>
        <dbReference type="EMBL" id="RAW28591.1"/>
    </source>
</evidence>
<name>A0A329RVP4_9STRA</name>
<comment type="caution">
    <text evidence="3">The sequence shown here is derived from an EMBL/GenBank/DDBJ whole genome shotgun (WGS) entry which is preliminary data.</text>
</comment>
<reference evidence="2" key="2">
    <citation type="submission" date="2021-01" db="EMBL/GenBank/DDBJ databases">
        <title>Phytophthora aleatoria, a newly-described species from Pinus radiata is distinct from Phytophthora cactorum isolates based on comparative genomics.</title>
        <authorList>
            <person name="Mcdougal R."/>
            <person name="Panda P."/>
            <person name="Williams N."/>
            <person name="Studholme D.J."/>
        </authorList>
    </citation>
    <scope>NUCLEOTIDE SEQUENCE</scope>
    <source>
        <strain evidence="2">NZFS 3830</strain>
    </source>
</reference>
<evidence type="ECO:0000256" key="1">
    <source>
        <dbReference type="SAM" id="SignalP"/>
    </source>
</evidence>
<keyword evidence="1" id="KW-0732">Signal</keyword>
<accession>A0A329RVP4</accession>
<dbReference type="OrthoDB" id="94173at2759"/>
<sequence length="130" mass="14060">MGRNFAVLVIGTAFLATSEALSSGKLPNQVKTSKLTTSQMANAPLGTVSTADGDYEEREILGPKTLMSLSKLAEKGNKPTLSKKLEHRSWLAAGESPQTLFKKNEWAGKTFAQLKKDPKYSVTRGLTIFG</sequence>
<protein>
    <recommendedName>
        <fullName evidence="5">RxLR effector protein</fullName>
    </recommendedName>
</protein>
<dbReference type="AlphaFoldDB" id="A0A329RVP4"/>
<proteinExistence type="predicted"/>
<feature type="chain" id="PRO_5036061340" description="RxLR effector protein" evidence="1">
    <location>
        <begin position="21"/>
        <end position="130"/>
    </location>
</feature>